<name>A0A448ZSS0_9STRA</name>
<dbReference type="Proteomes" id="UP000291116">
    <property type="component" value="Unassembled WGS sequence"/>
</dbReference>
<dbReference type="EMBL" id="CAACVS010000683">
    <property type="protein sequence ID" value="VEU45088.1"/>
    <property type="molecule type" value="Genomic_DNA"/>
</dbReference>
<evidence type="ECO:0000313" key="1">
    <source>
        <dbReference type="EMBL" id="VEU45088.1"/>
    </source>
</evidence>
<keyword evidence="2" id="KW-1185">Reference proteome</keyword>
<protein>
    <submittedName>
        <fullName evidence="1">Uncharacterized protein</fullName>
    </submittedName>
</protein>
<organism evidence="1 2">
    <name type="scientific">Pseudo-nitzschia multistriata</name>
    <dbReference type="NCBI Taxonomy" id="183589"/>
    <lineage>
        <taxon>Eukaryota</taxon>
        <taxon>Sar</taxon>
        <taxon>Stramenopiles</taxon>
        <taxon>Ochrophyta</taxon>
        <taxon>Bacillariophyta</taxon>
        <taxon>Bacillariophyceae</taxon>
        <taxon>Bacillariophycidae</taxon>
        <taxon>Bacillariales</taxon>
        <taxon>Bacillariaceae</taxon>
        <taxon>Pseudo-nitzschia</taxon>
    </lineage>
</organism>
<proteinExistence type="predicted"/>
<gene>
    <name evidence="1" type="ORF">PSNMU_V1.4_AUG-EV-PASAV3_0122380</name>
</gene>
<evidence type="ECO:0000313" key="2">
    <source>
        <dbReference type="Proteomes" id="UP000291116"/>
    </source>
</evidence>
<accession>A0A448ZSS0</accession>
<sequence length="140" mass="16304">MMNQMLRRFVCRVETHPVSMAAATVGTTTVVGLALLECTSQTNDLRSAHPQRPLTVQEAHFRAMIEDARESTWKEKWDTVAMAQEQLMVPGSRRNPEKAAKFVEKINARSKEIVERDQEQWRQRKEFENEQNRFATTIVW</sequence>
<dbReference type="AlphaFoldDB" id="A0A448ZSS0"/>
<dbReference type="OrthoDB" id="48421at2759"/>
<reference evidence="1 2" key="1">
    <citation type="submission" date="2019-01" db="EMBL/GenBank/DDBJ databases">
        <authorList>
            <person name="Ferrante I. M."/>
        </authorList>
    </citation>
    <scope>NUCLEOTIDE SEQUENCE [LARGE SCALE GENOMIC DNA]</scope>
    <source>
        <strain evidence="1 2">B856</strain>
    </source>
</reference>